<dbReference type="Proteomes" id="UP000008065">
    <property type="component" value="Unassembled WGS sequence"/>
</dbReference>
<feature type="region of interest" description="Disordered" evidence="1">
    <location>
        <begin position="389"/>
        <end position="421"/>
    </location>
</feature>
<evidence type="ECO:0000313" key="3">
    <source>
        <dbReference type="Proteomes" id="UP000008065"/>
    </source>
</evidence>
<dbReference type="RefSeq" id="XP_009848970.1">
    <property type="nucleotide sequence ID" value="XM_009850668.1"/>
</dbReference>
<sequence length="512" mass="56533">MSFPQPPHPGANDPTPFSLVALMMSNALSDHEKIECWKTIDIIYDNLLNDDESLRSFAEIANGIQQQFHNPSLQDGRILSGVNFARQVYRWFATHHDSGLIDQAVARLGQSKPFLRGLERYLTVAERENRRTESSDPKEFTPLPQDLLKSWSDALALRHWARVRTSRPVNPVPGDIPKDFEEKARLAKYIFDGMVAEPANMVERPKVGGQDKGHEQGKSKGPEIHAQVKRVREMSDLKKYILSWDWLVNAIDAEKGTPDTVLYCNEAFPKNGDYKNFRERIQSTHELVSVASLVNATQPAYLTRFAANPKQELSTKVLNKGTNATRTRQVQAGQKVLAANAAKPQGPKTTKLPVKATRINSETATLGPLMRLAEEYELQAARNGYQSAVSEPELAGQASASEPQSYNGNGVSSNTGVGSSNTLFDVDRTSLEQGTRAAEFVTNPMSAASESFMALRAQTGNAAPFASSIAAPTLTADNNPPETIANDNFDWDYWIDQAWVGGEEPNDSEDES</sequence>
<dbReference type="OrthoDB" id="4589558at2759"/>
<dbReference type="GeneID" id="20831900"/>
<reference evidence="3" key="1">
    <citation type="journal article" date="2011" name="Genetics">
        <title>Massive changes in genome architecture accompany the transition to self-fertility in the filamentous fungus Neurospora tetrasperma.</title>
        <authorList>
            <person name="Ellison C.E."/>
            <person name="Stajich J.E."/>
            <person name="Jacobson D.J."/>
            <person name="Natvig D.O."/>
            <person name="Lapidus A."/>
            <person name="Foster B."/>
            <person name="Aerts A."/>
            <person name="Riley R."/>
            <person name="Lindquist E.A."/>
            <person name="Grigoriev I.V."/>
            <person name="Taylor J.W."/>
        </authorList>
    </citation>
    <scope>NUCLEOTIDE SEQUENCE [LARGE SCALE GENOMIC DNA]</scope>
    <source>
        <strain evidence="3">FGSC 2508 / P0657</strain>
    </source>
</reference>
<dbReference type="EMBL" id="GL891303">
    <property type="protein sequence ID" value="EGO58628.1"/>
    <property type="molecule type" value="Genomic_DNA"/>
</dbReference>
<proteinExistence type="predicted"/>
<evidence type="ECO:0000313" key="2">
    <source>
        <dbReference type="EMBL" id="EGO58628.1"/>
    </source>
</evidence>
<name>F8MGK6_NEUT8</name>
<dbReference type="AlphaFoldDB" id="F8MGK6"/>
<dbReference type="VEuPathDB" id="FungiDB:NEUTE1DRAFT_98869"/>
<accession>F8MGK6</accession>
<protein>
    <submittedName>
        <fullName evidence="2">Uncharacterized protein</fullName>
    </submittedName>
</protein>
<evidence type="ECO:0000256" key="1">
    <source>
        <dbReference type="SAM" id="MobiDB-lite"/>
    </source>
</evidence>
<gene>
    <name evidence="2" type="ORF">NEUTE1DRAFT_98869</name>
</gene>
<feature type="compositionally biased region" description="Low complexity" evidence="1">
    <location>
        <begin position="407"/>
        <end position="421"/>
    </location>
</feature>
<dbReference type="KEGG" id="nte:NEUTE1DRAFT98869"/>
<organism evidence="2 3">
    <name type="scientific">Neurospora tetrasperma (strain FGSC 2508 / ATCC MYA-4615 / P0657)</name>
    <dbReference type="NCBI Taxonomy" id="510951"/>
    <lineage>
        <taxon>Eukaryota</taxon>
        <taxon>Fungi</taxon>
        <taxon>Dikarya</taxon>
        <taxon>Ascomycota</taxon>
        <taxon>Pezizomycotina</taxon>
        <taxon>Sordariomycetes</taxon>
        <taxon>Sordariomycetidae</taxon>
        <taxon>Sordariales</taxon>
        <taxon>Sordariaceae</taxon>
        <taxon>Neurospora</taxon>
    </lineage>
</organism>
<keyword evidence="3" id="KW-1185">Reference proteome</keyword>
<dbReference type="HOGENOM" id="CLU_492647_0_0_1"/>